<dbReference type="PANTHER" id="PTHR10113">
    <property type="entry name" value="PEPTIDE CHAIN RELEASE FACTOR SUBUNIT 1"/>
    <property type="match status" value="1"/>
</dbReference>
<dbReference type="GO" id="GO:0003747">
    <property type="term" value="F:translation release factor activity"/>
    <property type="evidence" value="ECO:0007669"/>
    <property type="project" value="InterPro"/>
</dbReference>
<reference evidence="2" key="1">
    <citation type="journal article" date="2015" name="Nature">
        <title>Complex archaea that bridge the gap between prokaryotes and eukaryotes.</title>
        <authorList>
            <person name="Spang A."/>
            <person name="Saw J.H."/>
            <person name="Jorgensen S.L."/>
            <person name="Zaremba-Niedzwiedzka K."/>
            <person name="Martijn J."/>
            <person name="Lind A.E."/>
            <person name="van Eijk R."/>
            <person name="Schleper C."/>
            <person name="Guy L."/>
            <person name="Ettema T.J."/>
        </authorList>
    </citation>
    <scope>NUCLEOTIDE SEQUENCE</scope>
</reference>
<feature type="domain" description="eRF1" evidence="1">
    <location>
        <begin position="59"/>
        <end position="176"/>
    </location>
</feature>
<dbReference type="Pfam" id="PF03464">
    <property type="entry name" value="eRF1_2"/>
    <property type="match status" value="1"/>
</dbReference>
<evidence type="ECO:0000259" key="1">
    <source>
        <dbReference type="Pfam" id="PF03464"/>
    </source>
</evidence>
<proteinExistence type="predicted"/>
<sequence>MERCIQKLKYHKSGGIALFAGNDDLYEVPIGDTPWMYQCSKDFNTILLKRNLDRGKKVIGCIALDLTECSVAYLSDSLDILKTFTSGIPSKHSKGGQSAKRFEHLRKEAKHDWFKRVAEYARTYFLDNRKVDRIIIHGESFTKREFMKGNYLEYRLQKIVELSDGCYAGEEGLYEMRNMLSNINIP</sequence>
<dbReference type="InterPro" id="IPR004403">
    <property type="entry name" value="Peptide_chain-rel_eRF1/aRF1"/>
</dbReference>
<evidence type="ECO:0000313" key="2">
    <source>
        <dbReference type="EMBL" id="KKN06017.1"/>
    </source>
</evidence>
<protein>
    <recommendedName>
        <fullName evidence="1">eRF1 domain-containing protein</fullName>
    </recommendedName>
</protein>
<dbReference type="InterPro" id="IPR042226">
    <property type="entry name" value="eFR1_2_sf"/>
</dbReference>
<organism evidence="2">
    <name type="scientific">marine sediment metagenome</name>
    <dbReference type="NCBI Taxonomy" id="412755"/>
    <lineage>
        <taxon>unclassified sequences</taxon>
        <taxon>metagenomes</taxon>
        <taxon>ecological metagenomes</taxon>
    </lineage>
</organism>
<name>A0A0F9N2N8_9ZZZZ</name>
<dbReference type="EMBL" id="LAZR01004736">
    <property type="protein sequence ID" value="KKN06017.1"/>
    <property type="molecule type" value="Genomic_DNA"/>
</dbReference>
<dbReference type="SUPFAM" id="SSF53137">
    <property type="entry name" value="Translational machinery components"/>
    <property type="match status" value="1"/>
</dbReference>
<comment type="caution">
    <text evidence="2">The sequence shown here is derived from an EMBL/GenBank/DDBJ whole genome shotgun (WGS) entry which is preliminary data.</text>
</comment>
<accession>A0A0F9N2N8</accession>
<gene>
    <name evidence="2" type="ORF">LCGC14_1081630</name>
</gene>
<dbReference type="Gene3D" id="3.30.420.60">
    <property type="entry name" value="eRF1 domain 2"/>
    <property type="match status" value="1"/>
</dbReference>
<dbReference type="InterPro" id="IPR005141">
    <property type="entry name" value="eRF1_2"/>
</dbReference>
<dbReference type="AlphaFoldDB" id="A0A0F9N2N8"/>